<dbReference type="PANTHER" id="PTHR12469:SF2">
    <property type="entry name" value="SUCCINATE DEHYDROGENASE ASSEMBLY FACTOR 2, MITOCHONDRIAL"/>
    <property type="match status" value="1"/>
</dbReference>
<organism evidence="2 3">
    <name type="scientific">Ditylenchus dipsaci</name>
    <dbReference type="NCBI Taxonomy" id="166011"/>
    <lineage>
        <taxon>Eukaryota</taxon>
        <taxon>Metazoa</taxon>
        <taxon>Ecdysozoa</taxon>
        <taxon>Nematoda</taxon>
        <taxon>Chromadorea</taxon>
        <taxon>Rhabditida</taxon>
        <taxon>Tylenchina</taxon>
        <taxon>Tylenchomorpha</taxon>
        <taxon>Sphaerularioidea</taxon>
        <taxon>Anguinidae</taxon>
        <taxon>Anguininae</taxon>
        <taxon>Ditylenchus</taxon>
    </lineage>
</organism>
<sequence length="111" mass="12833">MLNFCCFLPYGSFLNKFIVANHLLPQYISEQKRGILENDIIIGGFAAKHLNELSSSELNSYDKIINNNDHMEWDLYYYFVGRKDAPPELKDCPVFKRMCVFACSKKAAIDK</sequence>
<dbReference type="GO" id="GO:0034553">
    <property type="term" value="P:mitochondrial respiratory chain complex II assembly"/>
    <property type="evidence" value="ECO:0007669"/>
    <property type="project" value="TreeGrafter"/>
</dbReference>
<reference evidence="3" key="1">
    <citation type="submission" date="2022-11" db="UniProtKB">
        <authorList>
            <consortium name="WormBaseParasite"/>
        </authorList>
    </citation>
    <scope>IDENTIFICATION</scope>
</reference>
<name>A0A915CXD2_9BILA</name>
<evidence type="ECO:0000313" key="3">
    <source>
        <dbReference type="WBParaSite" id="jg13256"/>
    </source>
</evidence>
<dbReference type="GO" id="GO:0005739">
    <property type="term" value="C:mitochondrion"/>
    <property type="evidence" value="ECO:0007669"/>
    <property type="project" value="TreeGrafter"/>
</dbReference>
<protein>
    <submittedName>
        <fullName evidence="3">SDH assembly factor 2</fullName>
    </submittedName>
</protein>
<accession>A0A915CXD2</accession>
<dbReference type="SUPFAM" id="SSF109910">
    <property type="entry name" value="YgfY-like"/>
    <property type="match status" value="1"/>
</dbReference>
<dbReference type="AlphaFoldDB" id="A0A915CXD2"/>
<keyword evidence="1" id="KW-0143">Chaperone</keyword>
<dbReference type="Gene3D" id="1.10.150.250">
    <property type="entry name" value="Flavinator of succinate dehydrogenase"/>
    <property type="match status" value="1"/>
</dbReference>
<proteinExistence type="predicted"/>
<dbReference type="InterPro" id="IPR036714">
    <property type="entry name" value="SDH_sf"/>
</dbReference>
<evidence type="ECO:0000256" key="1">
    <source>
        <dbReference type="ARBA" id="ARBA00023186"/>
    </source>
</evidence>
<dbReference type="PANTHER" id="PTHR12469">
    <property type="entry name" value="PROTEIN EMI5 HOMOLOG, MITOCHONDRIAL"/>
    <property type="match status" value="1"/>
</dbReference>
<dbReference type="Proteomes" id="UP000887574">
    <property type="component" value="Unplaced"/>
</dbReference>
<dbReference type="Pfam" id="PF03937">
    <property type="entry name" value="Sdh5"/>
    <property type="match status" value="1"/>
</dbReference>
<dbReference type="WBParaSite" id="jg13256">
    <property type="protein sequence ID" value="jg13256"/>
    <property type="gene ID" value="jg13256"/>
</dbReference>
<dbReference type="GO" id="GO:0006099">
    <property type="term" value="P:tricarboxylic acid cycle"/>
    <property type="evidence" value="ECO:0007669"/>
    <property type="project" value="TreeGrafter"/>
</dbReference>
<dbReference type="GO" id="GO:0006121">
    <property type="term" value="P:mitochondrial electron transport, succinate to ubiquinone"/>
    <property type="evidence" value="ECO:0007669"/>
    <property type="project" value="TreeGrafter"/>
</dbReference>
<keyword evidence="2" id="KW-1185">Reference proteome</keyword>
<evidence type="ECO:0000313" key="2">
    <source>
        <dbReference type="Proteomes" id="UP000887574"/>
    </source>
</evidence>
<dbReference type="InterPro" id="IPR005631">
    <property type="entry name" value="SDH"/>
</dbReference>